<dbReference type="Proteomes" id="UP000829447">
    <property type="component" value="Linkage Group LG7"/>
</dbReference>
<evidence type="ECO:0000313" key="2">
    <source>
        <dbReference type="Proteomes" id="UP000829447"/>
    </source>
</evidence>
<proteinExistence type="predicted"/>
<protein>
    <submittedName>
        <fullName evidence="1">Uncharacterized protein</fullName>
    </submittedName>
</protein>
<organism evidence="1 2">
    <name type="scientific">Pangasianodon gigas</name>
    <name type="common">Mekong giant catfish</name>
    <name type="synonym">Pangasius gigas</name>
    <dbReference type="NCBI Taxonomy" id="30993"/>
    <lineage>
        <taxon>Eukaryota</taxon>
        <taxon>Metazoa</taxon>
        <taxon>Chordata</taxon>
        <taxon>Craniata</taxon>
        <taxon>Vertebrata</taxon>
        <taxon>Euteleostomi</taxon>
        <taxon>Actinopterygii</taxon>
        <taxon>Neopterygii</taxon>
        <taxon>Teleostei</taxon>
        <taxon>Ostariophysi</taxon>
        <taxon>Siluriformes</taxon>
        <taxon>Pangasiidae</taxon>
        <taxon>Pangasianodon</taxon>
    </lineage>
</organism>
<reference evidence="1 2" key="1">
    <citation type="journal article" date="2022" name="bioRxiv">
        <title>An ancient truncated duplication of the anti-Mullerian hormone receptor type 2 gene is a potential conserved master sex determinant in the Pangasiidae catfish family.</title>
        <authorList>
            <person name="Wen M."/>
            <person name="Pan Q."/>
            <person name="Jouanno E."/>
            <person name="Montfort J."/>
            <person name="Zahm M."/>
            <person name="Cabau C."/>
            <person name="Klopp C."/>
            <person name="Iampietro C."/>
            <person name="Roques C."/>
            <person name="Bouchez O."/>
            <person name="Castinel A."/>
            <person name="Donnadieu C."/>
            <person name="Parrinello H."/>
            <person name="Poncet C."/>
            <person name="Belmonte E."/>
            <person name="Gautier V."/>
            <person name="Avarre J.-C."/>
            <person name="Dugue R."/>
            <person name="Gustiano R."/>
            <person name="Ha T.T.T."/>
            <person name="Campet M."/>
            <person name="Sriphairoj K."/>
            <person name="Ribolli J."/>
            <person name="de Almeida F.L."/>
            <person name="Desvignes T."/>
            <person name="Postlethwait J.H."/>
            <person name="Bucao C.F."/>
            <person name="Robinson-Rechavi M."/>
            <person name="Bobe J."/>
            <person name="Herpin A."/>
            <person name="Guiguen Y."/>
        </authorList>
    </citation>
    <scope>NUCLEOTIDE SEQUENCE [LARGE SCALE GENOMIC DNA]</scope>
    <source>
        <strain evidence="1">YG-Dec2019</strain>
    </source>
</reference>
<keyword evidence="2" id="KW-1185">Reference proteome</keyword>
<feature type="non-terminal residue" evidence="1">
    <location>
        <position position="127"/>
    </location>
</feature>
<name>A0ACC5WKE5_PANGG</name>
<comment type="caution">
    <text evidence="1">The sequence shown here is derived from an EMBL/GenBank/DDBJ whole genome shotgun (WGS) entry which is preliminary data.</text>
</comment>
<accession>A0ACC5WKE5</accession>
<evidence type="ECO:0000313" key="1">
    <source>
        <dbReference type="EMBL" id="MCI4379599.1"/>
    </source>
</evidence>
<gene>
    <name evidence="1" type="ORF">PGIGA_G00230070</name>
</gene>
<dbReference type="EMBL" id="CM040460">
    <property type="protein sequence ID" value="MCI4379599.1"/>
    <property type="molecule type" value="Genomic_DNA"/>
</dbReference>
<sequence length="127" mass="15232">MRVDNRKKKKKNHHQHATPRHATHSEPQQHRVSTHRGREERSRAGPAGEHFYRKCGIILFEEKKRLEYTHTRIHEHAHARERERDREREGERERHTHTQEETVSTRILNNKLNGFSLPKTRVNVCAT</sequence>